<accession>A0A8S0ZM92</accession>
<feature type="chain" id="PRO_5035786689" description="Heparanase" evidence="2">
    <location>
        <begin position="22"/>
        <end position="823"/>
    </location>
</feature>
<evidence type="ECO:0000256" key="2">
    <source>
        <dbReference type="SAM" id="SignalP"/>
    </source>
</evidence>
<evidence type="ECO:0000313" key="4">
    <source>
        <dbReference type="Proteomes" id="UP000494256"/>
    </source>
</evidence>
<dbReference type="Gene3D" id="3.20.20.80">
    <property type="entry name" value="Glycosidases"/>
    <property type="match status" value="1"/>
</dbReference>
<feature type="signal peptide" evidence="2">
    <location>
        <begin position="1"/>
        <end position="21"/>
    </location>
</feature>
<dbReference type="GO" id="GO:0005615">
    <property type="term" value="C:extracellular space"/>
    <property type="evidence" value="ECO:0007669"/>
    <property type="project" value="TreeGrafter"/>
</dbReference>
<dbReference type="AlphaFoldDB" id="A0A8S0ZM92"/>
<gene>
    <name evidence="3" type="ORF">APLA_LOCUS5739</name>
</gene>
<feature type="compositionally biased region" description="Polar residues" evidence="1">
    <location>
        <begin position="471"/>
        <end position="486"/>
    </location>
</feature>
<dbReference type="PANTHER" id="PTHR46145">
    <property type="entry name" value="HEPARANASE"/>
    <property type="match status" value="1"/>
</dbReference>
<keyword evidence="2" id="KW-0732">Signal</keyword>
<dbReference type="OrthoDB" id="271910at2759"/>
<reference evidence="3 4" key="1">
    <citation type="submission" date="2020-04" db="EMBL/GenBank/DDBJ databases">
        <authorList>
            <person name="Wallbank WR R."/>
            <person name="Pardo Diaz C."/>
            <person name="Kozak K."/>
            <person name="Martin S."/>
            <person name="Jiggins C."/>
            <person name="Moest M."/>
            <person name="Warren A I."/>
            <person name="Byers J.R.P. K."/>
            <person name="Montejo-Kovacevich G."/>
            <person name="Yen C E."/>
        </authorList>
    </citation>
    <scope>NUCLEOTIDE SEQUENCE [LARGE SCALE GENOMIC DNA]</scope>
</reference>
<name>A0A8S0ZM92_ARCPL</name>
<evidence type="ECO:0008006" key="5">
    <source>
        <dbReference type="Google" id="ProtNLM"/>
    </source>
</evidence>
<dbReference type="GO" id="GO:0031012">
    <property type="term" value="C:extracellular matrix"/>
    <property type="evidence" value="ECO:0007669"/>
    <property type="project" value="TreeGrafter"/>
</dbReference>
<feature type="region of interest" description="Disordered" evidence="1">
    <location>
        <begin position="471"/>
        <end position="491"/>
    </location>
</feature>
<protein>
    <recommendedName>
        <fullName evidence="5">Heparanase</fullName>
    </recommendedName>
</protein>
<comment type="caution">
    <text evidence="3">The sequence shown here is derived from an EMBL/GenBank/DDBJ whole genome shotgun (WGS) entry which is preliminary data.</text>
</comment>
<evidence type="ECO:0000313" key="3">
    <source>
        <dbReference type="EMBL" id="CAB3232578.1"/>
    </source>
</evidence>
<sequence length="823" mass="94639">MGTVLHLCIIICLCAVRLVSANTYSVSLLAEQHVNLVDSKFLSFTIDPKYLFSTSEKYNSKECVCMASSLTPAFIRIAGPSTSHMSFHNTTISINEIDFDLSANDLEVEVLDADTPKKVPIEMKTVNLAVTHRQWRKFIHWAKSTGFDLVFALNNEERTASGMWDPNTALNILTVAEKAKVGDIFWELGYECKNQSIEEYLNDLETLSVITETFPPGRMGEWKVVGGDVSKCLQADSKSDFKDYVVLSIDMMDALLLNGNSSYKEMERMTKLNRLKLLRHLANSRTPLWLTERNQRNYNQLERAADWLGSLGYAAKNGFSVHYRELEEEEIYEPTLSFYMALLFKNLVGERVLNVEMVPEQAILFGHCTSLRHKRVPGAVTLFGVNLDDEPARFSLKLPKREDGGDIMQFILGHDHSGNIVVNGRAMYYEGDIKPVVKRVRPFKTLLITLPAKSFGFWVLANTKIEACQDIDNSNNTNSDEQSVTESVRGKRSVDDDFEDYNHIANPFYDYDDTETSSIDNKALIKRIADINRDLGKIQSSFHNSKGRFKRDEKRAKFRPLNDRNNFDLDPKGLLSNILQKAKQSVEVLKNKGFKEVKRRLNRNNRVSKRHSKHFRVKTLKTPMRYFDTQKHERFSKKRTNMRKIPKHVTSMSKKNLEHFNGDVSKSNLKNNQRIQEDSEKLNVIIGDYSGKHSIENEIAKDIDILESKNRRRRHIDKDVEELSFENDIDFEEKKKRKAKLWQILKKIQEEVKDFSQETTDEELTDSPEVIVLKTELSDDSATIKVEDTGKGLLQSTMRNMVNVLEDLNKNFNRFWDALSMLG</sequence>
<organism evidence="3 4">
    <name type="scientific">Arctia plantaginis</name>
    <name type="common">Wood tiger moth</name>
    <name type="synonym">Phalaena plantaginis</name>
    <dbReference type="NCBI Taxonomy" id="874455"/>
    <lineage>
        <taxon>Eukaryota</taxon>
        <taxon>Metazoa</taxon>
        <taxon>Ecdysozoa</taxon>
        <taxon>Arthropoda</taxon>
        <taxon>Hexapoda</taxon>
        <taxon>Insecta</taxon>
        <taxon>Pterygota</taxon>
        <taxon>Neoptera</taxon>
        <taxon>Endopterygota</taxon>
        <taxon>Lepidoptera</taxon>
        <taxon>Glossata</taxon>
        <taxon>Ditrysia</taxon>
        <taxon>Noctuoidea</taxon>
        <taxon>Erebidae</taxon>
        <taxon>Arctiinae</taxon>
        <taxon>Arctia</taxon>
    </lineage>
</organism>
<evidence type="ECO:0000256" key="1">
    <source>
        <dbReference type="SAM" id="MobiDB-lite"/>
    </source>
</evidence>
<dbReference type="Proteomes" id="UP000494256">
    <property type="component" value="Unassembled WGS sequence"/>
</dbReference>
<dbReference type="PANTHER" id="PTHR46145:SF4">
    <property type="entry name" value="HEPARANASE"/>
    <property type="match status" value="1"/>
</dbReference>
<proteinExistence type="predicted"/>
<dbReference type="EMBL" id="CADEBD010000290">
    <property type="protein sequence ID" value="CAB3232578.1"/>
    <property type="molecule type" value="Genomic_DNA"/>
</dbReference>